<protein>
    <recommendedName>
        <fullName evidence="4">Lipoprotein</fullName>
    </recommendedName>
</protein>
<sequence>MQRMGVYAGVVIATLTLASCGSDPASQAGQPPTASPSVSAPGADTSTEGHIEFGCALQRGTDRVDAITRHYADLASRDLFRAALQADQGSALAARLWSASDEARARSGRAARDDLLATCSAAGFDTRAGLPELRSYLCAINADLVRDRPTLDSFGPEATPSTPGDARRTDASFVGTAQFLLAVTTDPQWLEFQNFVVALDSGDDEAYQSALRDIAGLCATS</sequence>
<reference evidence="2 3" key="1">
    <citation type="submission" date="2016-10" db="EMBL/GenBank/DDBJ databases">
        <authorList>
            <person name="de Groot N.N."/>
        </authorList>
    </citation>
    <scope>NUCLEOTIDE SEQUENCE [LARGE SCALE GENOMIC DNA]</scope>
    <source>
        <strain evidence="2 3">CGMCC 1.11156</strain>
    </source>
</reference>
<evidence type="ECO:0000313" key="3">
    <source>
        <dbReference type="Proteomes" id="UP000198649"/>
    </source>
</evidence>
<dbReference type="STRING" id="1005945.SAMN05216561_103253"/>
<organism evidence="2 3">
    <name type="scientific">Nocardioides psychrotolerans</name>
    <dbReference type="NCBI Taxonomy" id="1005945"/>
    <lineage>
        <taxon>Bacteria</taxon>
        <taxon>Bacillati</taxon>
        <taxon>Actinomycetota</taxon>
        <taxon>Actinomycetes</taxon>
        <taxon>Propionibacteriales</taxon>
        <taxon>Nocardioidaceae</taxon>
        <taxon>Nocardioides</taxon>
    </lineage>
</organism>
<gene>
    <name evidence="2" type="ORF">SAMN05216561_103253</name>
</gene>
<accession>A0A1I3E8D1</accession>
<evidence type="ECO:0008006" key="4">
    <source>
        <dbReference type="Google" id="ProtNLM"/>
    </source>
</evidence>
<evidence type="ECO:0000256" key="1">
    <source>
        <dbReference type="SAM" id="MobiDB-lite"/>
    </source>
</evidence>
<keyword evidence="3" id="KW-1185">Reference proteome</keyword>
<feature type="region of interest" description="Disordered" evidence="1">
    <location>
        <begin position="22"/>
        <end position="46"/>
    </location>
</feature>
<dbReference type="Proteomes" id="UP000198649">
    <property type="component" value="Unassembled WGS sequence"/>
</dbReference>
<dbReference type="PROSITE" id="PS51257">
    <property type="entry name" value="PROKAR_LIPOPROTEIN"/>
    <property type="match status" value="1"/>
</dbReference>
<proteinExistence type="predicted"/>
<evidence type="ECO:0000313" key="2">
    <source>
        <dbReference type="EMBL" id="SFH95103.1"/>
    </source>
</evidence>
<name>A0A1I3E8D1_9ACTN</name>
<dbReference type="AlphaFoldDB" id="A0A1I3E8D1"/>
<dbReference type="EMBL" id="FOQG01000003">
    <property type="protein sequence ID" value="SFH95103.1"/>
    <property type="molecule type" value="Genomic_DNA"/>
</dbReference>